<keyword evidence="3" id="KW-1185">Reference proteome</keyword>
<dbReference type="EMBL" id="OX459958">
    <property type="protein sequence ID" value="CAI9164063.1"/>
    <property type="molecule type" value="Genomic_DNA"/>
</dbReference>
<sequence length="71" mass="7505">MLKGEDQKEGGCRPPPPAAIALSDKKSEARDPPGTQESEGEEVGAVDGKRESSLCVGRSTGDRSLCEFLPF</sequence>
<protein>
    <submittedName>
        <fullName evidence="2">Uncharacterized protein</fullName>
    </submittedName>
</protein>
<dbReference type="Proteomes" id="UP001176941">
    <property type="component" value="Chromosome 22"/>
</dbReference>
<evidence type="ECO:0000313" key="2">
    <source>
        <dbReference type="EMBL" id="CAI9164063.1"/>
    </source>
</evidence>
<reference evidence="2" key="1">
    <citation type="submission" date="2023-04" db="EMBL/GenBank/DDBJ databases">
        <authorList>
            <consortium name="ELIXIR-Norway"/>
        </authorList>
    </citation>
    <scope>NUCLEOTIDE SEQUENCE [LARGE SCALE GENOMIC DNA]</scope>
</reference>
<name>A0ABN8YR64_RANTA</name>
<feature type="compositionally biased region" description="Basic and acidic residues" evidence="1">
    <location>
        <begin position="1"/>
        <end position="11"/>
    </location>
</feature>
<feature type="region of interest" description="Disordered" evidence="1">
    <location>
        <begin position="1"/>
        <end position="58"/>
    </location>
</feature>
<gene>
    <name evidence="2" type="ORF">MRATA1EN1_LOCUS13025</name>
</gene>
<accession>A0ABN8YR64</accession>
<evidence type="ECO:0000256" key="1">
    <source>
        <dbReference type="SAM" id="MobiDB-lite"/>
    </source>
</evidence>
<evidence type="ECO:0000313" key="3">
    <source>
        <dbReference type="Proteomes" id="UP001176941"/>
    </source>
</evidence>
<proteinExistence type="predicted"/>
<organism evidence="2 3">
    <name type="scientific">Rangifer tarandus platyrhynchus</name>
    <name type="common">Svalbard reindeer</name>
    <dbReference type="NCBI Taxonomy" id="3082113"/>
    <lineage>
        <taxon>Eukaryota</taxon>
        <taxon>Metazoa</taxon>
        <taxon>Chordata</taxon>
        <taxon>Craniata</taxon>
        <taxon>Vertebrata</taxon>
        <taxon>Euteleostomi</taxon>
        <taxon>Mammalia</taxon>
        <taxon>Eutheria</taxon>
        <taxon>Laurasiatheria</taxon>
        <taxon>Artiodactyla</taxon>
        <taxon>Ruminantia</taxon>
        <taxon>Pecora</taxon>
        <taxon>Cervidae</taxon>
        <taxon>Odocoileinae</taxon>
        <taxon>Rangifer</taxon>
    </lineage>
</organism>